<dbReference type="SUPFAM" id="SSF81321">
    <property type="entry name" value="Family A G protein-coupled receptor-like"/>
    <property type="match status" value="1"/>
</dbReference>
<evidence type="ECO:0000256" key="8">
    <source>
        <dbReference type="SAM" id="Phobius"/>
    </source>
</evidence>
<evidence type="ECO:0000313" key="10">
    <source>
        <dbReference type="EMBL" id="EMP25420.1"/>
    </source>
</evidence>
<evidence type="ECO:0000256" key="4">
    <source>
        <dbReference type="ARBA" id="ARBA00022725"/>
    </source>
</evidence>
<dbReference type="Gene3D" id="1.20.1070.10">
    <property type="entry name" value="Rhodopsin 7-helix transmembrane proteins"/>
    <property type="match status" value="1"/>
</dbReference>
<keyword evidence="4" id="KW-0552">Olfaction</keyword>
<comment type="subcellular location">
    <subcellularLocation>
        <location evidence="1">Membrane</location>
        <topology evidence="1">Multi-pass membrane protein</topology>
    </subcellularLocation>
</comment>
<dbReference type="InterPro" id="IPR050402">
    <property type="entry name" value="OR51/52/56-like"/>
</dbReference>
<reference evidence="11" key="1">
    <citation type="journal article" date="2013" name="Nat. Genet.">
        <title>The draft genomes of soft-shell turtle and green sea turtle yield insights into the development and evolution of the turtle-specific body plan.</title>
        <authorList>
            <person name="Wang Z."/>
            <person name="Pascual-Anaya J."/>
            <person name="Zadissa A."/>
            <person name="Li W."/>
            <person name="Niimura Y."/>
            <person name="Huang Z."/>
            <person name="Li C."/>
            <person name="White S."/>
            <person name="Xiong Z."/>
            <person name="Fang D."/>
            <person name="Wang B."/>
            <person name="Ming Y."/>
            <person name="Chen Y."/>
            <person name="Zheng Y."/>
            <person name="Kuraku S."/>
            <person name="Pignatelli M."/>
            <person name="Herrero J."/>
            <person name="Beal K."/>
            <person name="Nozawa M."/>
            <person name="Li Q."/>
            <person name="Wang J."/>
            <person name="Zhang H."/>
            <person name="Yu L."/>
            <person name="Shigenobu S."/>
            <person name="Wang J."/>
            <person name="Liu J."/>
            <person name="Flicek P."/>
            <person name="Searle S."/>
            <person name="Wang J."/>
            <person name="Kuratani S."/>
            <person name="Yin Y."/>
            <person name="Aken B."/>
            <person name="Zhang G."/>
            <person name="Irie N."/>
        </authorList>
    </citation>
    <scope>NUCLEOTIDE SEQUENCE [LARGE SCALE GENOMIC DNA]</scope>
</reference>
<dbReference type="EMBL" id="KB589994">
    <property type="protein sequence ID" value="EMP25420.1"/>
    <property type="molecule type" value="Genomic_DNA"/>
</dbReference>
<evidence type="ECO:0000256" key="2">
    <source>
        <dbReference type="ARBA" id="ARBA00022606"/>
    </source>
</evidence>
<feature type="domain" description="G-protein coupled receptors family 1 profile" evidence="9">
    <location>
        <begin position="1"/>
        <end position="82"/>
    </location>
</feature>
<accession>M7ARF6</accession>
<feature type="transmembrane region" description="Helical" evidence="8">
    <location>
        <begin position="12"/>
        <end position="34"/>
    </location>
</feature>
<dbReference type="Pfam" id="PF13853">
    <property type="entry name" value="7tm_4"/>
    <property type="match status" value="1"/>
</dbReference>
<dbReference type="AlphaFoldDB" id="M7ARF6"/>
<dbReference type="GO" id="GO:0004984">
    <property type="term" value="F:olfactory receptor activity"/>
    <property type="evidence" value="ECO:0007669"/>
    <property type="project" value="InterPro"/>
</dbReference>
<evidence type="ECO:0000313" key="11">
    <source>
        <dbReference type="Proteomes" id="UP000031443"/>
    </source>
</evidence>
<dbReference type="GO" id="GO:0007186">
    <property type="term" value="P:G protein-coupled receptor signaling pathway"/>
    <property type="evidence" value="ECO:0007669"/>
    <property type="project" value="InterPro"/>
</dbReference>
<dbReference type="Proteomes" id="UP000031443">
    <property type="component" value="Unassembled WGS sequence"/>
</dbReference>
<keyword evidence="2" id="KW-0716">Sensory transduction</keyword>
<gene>
    <name evidence="10" type="ORF">UY3_17517</name>
</gene>
<keyword evidence="7" id="KW-0807">Transducer</keyword>
<dbReference type="PANTHER" id="PTHR26450:SF87">
    <property type="entry name" value="OLFACTORY RECEPTOR 51F2"/>
    <property type="match status" value="1"/>
</dbReference>
<evidence type="ECO:0000256" key="6">
    <source>
        <dbReference type="ARBA" id="ARBA00023136"/>
    </source>
</evidence>
<keyword evidence="6 8" id="KW-0472">Membrane</keyword>
<dbReference type="PANTHER" id="PTHR26450">
    <property type="entry name" value="OLFACTORY RECEPTOR 56B1-RELATED"/>
    <property type="match status" value="1"/>
</dbReference>
<evidence type="ECO:0000256" key="7">
    <source>
        <dbReference type="ARBA" id="ARBA00023224"/>
    </source>
</evidence>
<keyword evidence="10" id="KW-0675">Receptor</keyword>
<proteinExistence type="predicted"/>
<evidence type="ECO:0000256" key="3">
    <source>
        <dbReference type="ARBA" id="ARBA00022692"/>
    </source>
</evidence>
<dbReference type="GO" id="GO:0005886">
    <property type="term" value="C:plasma membrane"/>
    <property type="evidence" value="ECO:0007669"/>
    <property type="project" value="TreeGrafter"/>
</dbReference>
<keyword evidence="3 8" id="KW-0812">Transmembrane</keyword>
<evidence type="ECO:0000256" key="1">
    <source>
        <dbReference type="ARBA" id="ARBA00004141"/>
    </source>
</evidence>
<dbReference type="InterPro" id="IPR017452">
    <property type="entry name" value="GPCR_Rhodpsn_7TM"/>
</dbReference>
<keyword evidence="5 8" id="KW-1133">Transmembrane helix</keyword>
<dbReference type="PROSITE" id="PS50262">
    <property type="entry name" value="G_PROTEIN_RECEP_F1_2"/>
    <property type="match status" value="1"/>
</dbReference>
<keyword evidence="11" id="KW-1185">Reference proteome</keyword>
<name>M7ARF6_CHEMY</name>
<protein>
    <submittedName>
        <fullName evidence="10">Olfactory receptor 51E2</fullName>
    </submittedName>
</protein>
<sequence>MKRELRLHGPMYYFLCMLAITDLVLPTSVLPKMLSIFWYNSREIDFSSCLTQMYFIHCFFMMESRILVAMAFDLHMAICNPLEPFRHPDKPHGGHDWTGHGAAQWHACTALSPPGEAVAILQN</sequence>
<organism evidence="10 11">
    <name type="scientific">Chelonia mydas</name>
    <name type="common">Green sea-turtle</name>
    <name type="synonym">Chelonia agassizi</name>
    <dbReference type="NCBI Taxonomy" id="8469"/>
    <lineage>
        <taxon>Eukaryota</taxon>
        <taxon>Metazoa</taxon>
        <taxon>Chordata</taxon>
        <taxon>Craniata</taxon>
        <taxon>Vertebrata</taxon>
        <taxon>Euteleostomi</taxon>
        <taxon>Archelosauria</taxon>
        <taxon>Testudinata</taxon>
        <taxon>Testudines</taxon>
        <taxon>Cryptodira</taxon>
        <taxon>Durocryptodira</taxon>
        <taxon>Americhelydia</taxon>
        <taxon>Chelonioidea</taxon>
        <taxon>Cheloniidae</taxon>
        <taxon>Chelonia</taxon>
    </lineage>
</organism>
<dbReference type="STRING" id="8469.M7ARF6"/>
<evidence type="ECO:0000256" key="5">
    <source>
        <dbReference type="ARBA" id="ARBA00022989"/>
    </source>
</evidence>
<dbReference type="InterPro" id="IPR000725">
    <property type="entry name" value="Olfact_rcpt"/>
</dbReference>
<evidence type="ECO:0000259" key="9">
    <source>
        <dbReference type="PROSITE" id="PS50262"/>
    </source>
</evidence>